<dbReference type="OrthoDB" id="3548654at2759"/>
<gene>
    <name evidence="2" type="ORF">PV05_02608</name>
</gene>
<name>A0A0D2EQV1_9EURO</name>
<dbReference type="HOGENOM" id="CLU_969880_0_0_1"/>
<evidence type="ECO:0000256" key="1">
    <source>
        <dbReference type="SAM" id="MobiDB-lite"/>
    </source>
</evidence>
<dbReference type="STRING" id="348802.A0A0D2EQV1"/>
<dbReference type="Proteomes" id="UP000054342">
    <property type="component" value="Unassembled WGS sequence"/>
</dbReference>
<feature type="region of interest" description="Disordered" evidence="1">
    <location>
        <begin position="209"/>
        <end position="232"/>
    </location>
</feature>
<dbReference type="GeneID" id="25324516"/>
<dbReference type="EMBL" id="KN847318">
    <property type="protein sequence ID" value="KIW58058.1"/>
    <property type="molecule type" value="Genomic_DNA"/>
</dbReference>
<accession>A0A0D2EQV1</accession>
<reference evidence="2 3" key="1">
    <citation type="submission" date="2015-01" db="EMBL/GenBank/DDBJ databases">
        <title>The Genome Sequence of Exophiala xenobiotica CBS118157.</title>
        <authorList>
            <consortium name="The Broad Institute Genomics Platform"/>
            <person name="Cuomo C."/>
            <person name="de Hoog S."/>
            <person name="Gorbushina A."/>
            <person name="Stielow B."/>
            <person name="Teixiera M."/>
            <person name="Abouelleil A."/>
            <person name="Chapman S.B."/>
            <person name="Priest M."/>
            <person name="Young S.K."/>
            <person name="Wortman J."/>
            <person name="Nusbaum C."/>
            <person name="Birren B."/>
        </authorList>
    </citation>
    <scope>NUCLEOTIDE SEQUENCE [LARGE SCALE GENOMIC DNA]</scope>
    <source>
        <strain evidence="2 3">CBS 118157</strain>
    </source>
</reference>
<protein>
    <submittedName>
        <fullName evidence="2">Uncharacterized protein</fullName>
    </submittedName>
</protein>
<dbReference type="RefSeq" id="XP_013318642.1">
    <property type="nucleotide sequence ID" value="XM_013463188.1"/>
</dbReference>
<proteinExistence type="predicted"/>
<organism evidence="2 3">
    <name type="scientific">Exophiala xenobiotica</name>
    <dbReference type="NCBI Taxonomy" id="348802"/>
    <lineage>
        <taxon>Eukaryota</taxon>
        <taxon>Fungi</taxon>
        <taxon>Dikarya</taxon>
        <taxon>Ascomycota</taxon>
        <taxon>Pezizomycotina</taxon>
        <taxon>Eurotiomycetes</taxon>
        <taxon>Chaetothyriomycetidae</taxon>
        <taxon>Chaetothyriales</taxon>
        <taxon>Herpotrichiellaceae</taxon>
        <taxon>Exophiala</taxon>
    </lineage>
</organism>
<sequence length="287" mass="31632">MDVQIKLSRVLAQILNTVYGAEGRLDKQFLTTAKEALKMVARVTDQLDNSFSILAEGLNPSISRLSAYLHLSYHQSFLQGRIGQSDLGMIESIRSKSVRILLQMCTESAQQMLTILSALQDHGLLESFLPFDLDGTFNSSIAPMTAQSVDSSLVKDHSPWTQRALTVLDEMISRGNLVAKLIKTELERLQDILNSLPTKAVVHAGNVTRSSHVRGHDGQQSRPLGTRAASPALLPPPSYLDSTQAMQNEFPLEELNWHDGFTAEELVNFADSMDLEALDWLSAEGGQ</sequence>
<keyword evidence="3" id="KW-1185">Reference proteome</keyword>
<evidence type="ECO:0000313" key="3">
    <source>
        <dbReference type="Proteomes" id="UP000054342"/>
    </source>
</evidence>
<dbReference type="CDD" id="cd12148">
    <property type="entry name" value="fungal_TF_MHR"/>
    <property type="match status" value="1"/>
</dbReference>
<evidence type="ECO:0000313" key="2">
    <source>
        <dbReference type="EMBL" id="KIW58058.1"/>
    </source>
</evidence>
<dbReference type="AlphaFoldDB" id="A0A0D2EQV1"/>